<organism evidence="1 2">
    <name type="scientific">Elysia crispata</name>
    <name type="common">lettuce slug</name>
    <dbReference type="NCBI Taxonomy" id="231223"/>
    <lineage>
        <taxon>Eukaryota</taxon>
        <taxon>Metazoa</taxon>
        <taxon>Spiralia</taxon>
        <taxon>Lophotrochozoa</taxon>
        <taxon>Mollusca</taxon>
        <taxon>Gastropoda</taxon>
        <taxon>Heterobranchia</taxon>
        <taxon>Euthyneura</taxon>
        <taxon>Panpulmonata</taxon>
        <taxon>Sacoglossa</taxon>
        <taxon>Placobranchoidea</taxon>
        <taxon>Plakobranchidae</taxon>
        <taxon>Elysia</taxon>
    </lineage>
</organism>
<sequence length="101" mass="11329">MAVGVTGLKYTRLFKTVLIRQPVPAHYLTRLVTPVPRPASRTRWQFKVKLGSGKVNSAVLGLDKARYRHRPRQASESRLVMTRGSRLARIVDLPPQGGLAR</sequence>
<protein>
    <submittedName>
        <fullName evidence="1">Uncharacterized protein</fullName>
    </submittedName>
</protein>
<dbReference type="AlphaFoldDB" id="A0AAE1E3G2"/>
<proteinExistence type="predicted"/>
<gene>
    <name evidence="1" type="ORF">RRG08_055383</name>
</gene>
<comment type="caution">
    <text evidence="1">The sequence shown here is derived from an EMBL/GenBank/DDBJ whole genome shotgun (WGS) entry which is preliminary data.</text>
</comment>
<accession>A0AAE1E3G2</accession>
<name>A0AAE1E3G2_9GAST</name>
<dbReference type="EMBL" id="JAWDGP010001389">
    <property type="protein sequence ID" value="KAK3792120.1"/>
    <property type="molecule type" value="Genomic_DNA"/>
</dbReference>
<keyword evidence="2" id="KW-1185">Reference proteome</keyword>
<dbReference type="Proteomes" id="UP001283361">
    <property type="component" value="Unassembled WGS sequence"/>
</dbReference>
<reference evidence="1" key="1">
    <citation type="journal article" date="2023" name="G3 (Bethesda)">
        <title>A reference genome for the long-term kleptoplast-retaining sea slug Elysia crispata morphotype clarki.</title>
        <authorList>
            <person name="Eastman K.E."/>
            <person name="Pendleton A.L."/>
            <person name="Shaikh M.A."/>
            <person name="Suttiyut T."/>
            <person name="Ogas R."/>
            <person name="Tomko P."/>
            <person name="Gavelis G."/>
            <person name="Widhalm J.R."/>
            <person name="Wisecaver J.H."/>
        </authorList>
    </citation>
    <scope>NUCLEOTIDE SEQUENCE</scope>
    <source>
        <strain evidence="1">ECLA1</strain>
    </source>
</reference>
<evidence type="ECO:0000313" key="2">
    <source>
        <dbReference type="Proteomes" id="UP001283361"/>
    </source>
</evidence>
<evidence type="ECO:0000313" key="1">
    <source>
        <dbReference type="EMBL" id="KAK3792120.1"/>
    </source>
</evidence>